<keyword evidence="1" id="KW-0862">Zinc</keyword>
<organism evidence="3 4">
    <name type="scientific">Electrophorus electricus</name>
    <name type="common">Electric eel</name>
    <name type="synonym">Gymnotus electricus</name>
    <dbReference type="NCBI Taxonomy" id="8005"/>
    <lineage>
        <taxon>Eukaryota</taxon>
        <taxon>Metazoa</taxon>
        <taxon>Chordata</taxon>
        <taxon>Craniata</taxon>
        <taxon>Vertebrata</taxon>
        <taxon>Euteleostomi</taxon>
        <taxon>Actinopterygii</taxon>
        <taxon>Neopterygii</taxon>
        <taxon>Teleostei</taxon>
        <taxon>Ostariophysi</taxon>
        <taxon>Gymnotiformes</taxon>
        <taxon>Gymnotoidei</taxon>
        <taxon>Gymnotidae</taxon>
        <taxon>Electrophorus</taxon>
    </lineage>
</organism>
<dbReference type="STRING" id="8005.ENSEEEP00000033556"/>
<evidence type="ECO:0000259" key="2">
    <source>
        <dbReference type="PROSITE" id="PS50158"/>
    </source>
</evidence>
<dbReference type="AlphaFoldDB" id="A0A4W4GB88"/>
<reference evidence="3" key="3">
    <citation type="submission" date="2020-05" db="EMBL/GenBank/DDBJ databases">
        <title>Electrophorus electricus (electric eel) genome, fEleEle1, primary haplotype.</title>
        <authorList>
            <person name="Myers G."/>
            <person name="Meyer A."/>
            <person name="Fedrigo O."/>
            <person name="Formenti G."/>
            <person name="Rhie A."/>
            <person name="Tracey A."/>
            <person name="Sims Y."/>
            <person name="Jarvis E.D."/>
        </authorList>
    </citation>
    <scope>NUCLEOTIDE SEQUENCE [LARGE SCALE GENOMIC DNA]</scope>
</reference>
<dbReference type="PROSITE" id="PS50158">
    <property type="entry name" value="ZF_CCHC"/>
    <property type="match status" value="1"/>
</dbReference>
<dbReference type="Pfam" id="PF00098">
    <property type="entry name" value="zf-CCHC"/>
    <property type="match status" value="1"/>
</dbReference>
<keyword evidence="1" id="KW-0863">Zinc-finger</keyword>
<accession>A0A4W4GB88</accession>
<keyword evidence="4" id="KW-1185">Reference proteome</keyword>
<reference evidence="4" key="2">
    <citation type="journal article" date="2017" name="Sci. Adv.">
        <title>A tail of two voltages: Proteomic comparison of the three electric organs of the electric eel.</title>
        <authorList>
            <person name="Traeger L.L."/>
            <person name="Sabat G."/>
            <person name="Barrett-Wilt G.A."/>
            <person name="Wells G.B."/>
            <person name="Sussman M.R."/>
        </authorList>
    </citation>
    <scope>NUCLEOTIDE SEQUENCE [LARGE SCALE GENOMIC DNA]</scope>
</reference>
<evidence type="ECO:0000256" key="1">
    <source>
        <dbReference type="PROSITE-ProRule" id="PRU00047"/>
    </source>
</evidence>
<reference evidence="3" key="4">
    <citation type="submission" date="2025-08" db="UniProtKB">
        <authorList>
            <consortium name="Ensembl"/>
        </authorList>
    </citation>
    <scope>IDENTIFICATION</scope>
</reference>
<keyword evidence="1" id="KW-0479">Metal-binding</keyword>
<dbReference type="Proteomes" id="UP000314983">
    <property type="component" value="Chromosome 7"/>
</dbReference>
<dbReference type="InterPro" id="IPR001878">
    <property type="entry name" value="Znf_CCHC"/>
</dbReference>
<protein>
    <recommendedName>
        <fullName evidence="2">CCHC-type domain-containing protein</fullName>
    </recommendedName>
</protein>
<reference evidence="4" key="1">
    <citation type="journal article" date="2014" name="Science">
        <title>Nonhuman genetics. Genomic basis for the convergent evolution of electric organs.</title>
        <authorList>
            <person name="Gallant J.R."/>
            <person name="Traeger L.L."/>
            <person name="Volkening J.D."/>
            <person name="Moffett H."/>
            <person name="Chen P.H."/>
            <person name="Novina C.D."/>
            <person name="Phillips G.N.Jr."/>
            <person name="Anand R."/>
            <person name="Wells G.B."/>
            <person name="Pinch M."/>
            <person name="Guth R."/>
            <person name="Unguez G.A."/>
            <person name="Albert J.S."/>
            <person name="Zakon H.H."/>
            <person name="Samanta M.P."/>
            <person name="Sussman M.R."/>
        </authorList>
    </citation>
    <scope>NUCLEOTIDE SEQUENCE [LARGE SCALE GENOMIC DNA]</scope>
</reference>
<dbReference type="Ensembl" id="ENSEEET00000033950.2">
    <property type="protein sequence ID" value="ENSEEEP00000033556.1"/>
    <property type="gene ID" value="ENSEEEG00000015963.2"/>
</dbReference>
<proteinExistence type="predicted"/>
<dbReference type="SUPFAM" id="SSF57756">
    <property type="entry name" value="Retrovirus zinc finger-like domains"/>
    <property type="match status" value="1"/>
</dbReference>
<dbReference type="OMA" id="MTRKSRY"/>
<evidence type="ECO:0000313" key="4">
    <source>
        <dbReference type="Proteomes" id="UP000314983"/>
    </source>
</evidence>
<dbReference type="GO" id="GO:0003676">
    <property type="term" value="F:nucleic acid binding"/>
    <property type="evidence" value="ECO:0007669"/>
    <property type="project" value="InterPro"/>
</dbReference>
<sequence>MTRKSRYGRPSRRQFDPNDRCYQCGNRGHYAYDCYRFSKRGRRSRYEAFCSVANLLSWVKQFLVY</sequence>
<dbReference type="Gene3D" id="4.10.60.10">
    <property type="entry name" value="Zinc finger, CCHC-type"/>
    <property type="match status" value="1"/>
</dbReference>
<dbReference type="GeneTree" id="ENSGT00940000167342"/>
<reference evidence="3" key="5">
    <citation type="submission" date="2025-09" db="UniProtKB">
        <authorList>
            <consortium name="Ensembl"/>
        </authorList>
    </citation>
    <scope>IDENTIFICATION</scope>
</reference>
<dbReference type="InterPro" id="IPR036875">
    <property type="entry name" value="Znf_CCHC_sf"/>
</dbReference>
<evidence type="ECO:0000313" key="3">
    <source>
        <dbReference type="Ensembl" id="ENSEEEP00000033556.1"/>
    </source>
</evidence>
<name>A0A4W4GB88_ELEEL</name>
<dbReference type="GO" id="GO:0008270">
    <property type="term" value="F:zinc ion binding"/>
    <property type="evidence" value="ECO:0007669"/>
    <property type="project" value="UniProtKB-KW"/>
</dbReference>
<feature type="domain" description="CCHC-type" evidence="2">
    <location>
        <begin position="20"/>
        <end position="34"/>
    </location>
</feature>